<dbReference type="Gene3D" id="2.60.120.1060">
    <property type="entry name" value="NPCBM/NEW2 domain"/>
    <property type="match status" value="1"/>
</dbReference>
<dbReference type="InterPro" id="IPR013222">
    <property type="entry name" value="Glyco_hyd_98_carb-bd"/>
</dbReference>
<dbReference type="PROSITE" id="PS51534">
    <property type="entry name" value="SEFIR"/>
    <property type="match status" value="1"/>
</dbReference>
<sequence length="320" mass="35539">MSDGAAPRVFISYAHDTPEHVERVRVFATFLRHDVGLDVRMDQWDDHVRRDWSIWAATHLTEADFVLVIVSPQYKNSGDGMAPPHVGRGSHYETAIIRNHLTRNLRCGIERVLPVILPGYSLDDVPEFLTPYSTTRFRVKEFTEDGIAGLLAAITGRAEHPMPERGEWRGGAPGEGGTRAPNDPRTRSVRAMPWLAQSVHIRGDTALIDGVRYDDSIVLRPSSSTRDDVGFVEVDLAGAYRRMKSVVGVVDDAIETFQVGHFRVFVDGHPRYEGKAAVGKPATVEVDLTGSLKLRLEMCRPGVSHEARLPELAWGNPTLC</sequence>
<organism evidence="3 4">
    <name type="scientific">Actinocrispum wychmicini</name>
    <dbReference type="NCBI Taxonomy" id="1213861"/>
    <lineage>
        <taxon>Bacteria</taxon>
        <taxon>Bacillati</taxon>
        <taxon>Actinomycetota</taxon>
        <taxon>Actinomycetes</taxon>
        <taxon>Pseudonocardiales</taxon>
        <taxon>Pseudonocardiaceae</taxon>
        <taxon>Actinocrispum</taxon>
    </lineage>
</organism>
<dbReference type="SUPFAM" id="SSF52200">
    <property type="entry name" value="Toll/Interleukin receptor TIR domain"/>
    <property type="match status" value="1"/>
</dbReference>
<evidence type="ECO:0000256" key="1">
    <source>
        <dbReference type="SAM" id="MobiDB-lite"/>
    </source>
</evidence>
<evidence type="ECO:0000313" key="4">
    <source>
        <dbReference type="Proteomes" id="UP000295680"/>
    </source>
</evidence>
<feature type="domain" description="SEFIR" evidence="2">
    <location>
        <begin position="6"/>
        <end position="148"/>
    </location>
</feature>
<comment type="caution">
    <text evidence="3">The sequence shown here is derived from an EMBL/GenBank/DDBJ whole genome shotgun (WGS) entry which is preliminary data.</text>
</comment>
<dbReference type="OrthoDB" id="3365840at2"/>
<dbReference type="Pfam" id="PF08305">
    <property type="entry name" value="NPCBM"/>
    <property type="match status" value="1"/>
</dbReference>
<name>A0A4R2J923_9PSEU</name>
<accession>A0A4R2J923</accession>
<dbReference type="Pfam" id="PF08357">
    <property type="entry name" value="SEFIR"/>
    <property type="match status" value="1"/>
</dbReference>
<keyword evidence="4" id="KW-1185">Reference proteome</keyword>
<dbReference type="EMBL" id="SLWS01000007">
    <property type="protein sequence ID" value="TCO55823.1"/>
    <property type="molecule type" value="Genomic_DNA"/>
</dbReference>
<gene>
    <name evidence="3" type="ORF">EV192_107246</name>
</gene>
<dbReference type="AlphaFoldDB" id="A0A4R2J923"/>
<dbReference type="InterPro" id="IPR013568">
    <property type="entry name" value="SEFIR_dom"/>
</dbReference>
<dbReference type="Gene3D" id="3.40.50.11530">
    <property type="match status" value="1"/>
</dbReference>
<dbReference type="InterPro" id="IPR008979">
    <property type="entry name" value="Galactose-bd-like_sf"/>
</dbReference>
<evidence type="ECO:0000313" key="3">
    <source>
        <dbReference type="EMBL" id="TCO55823.1"/>
    </source>
</evidence>
<dbReference type="InterPro" id="IPR035897">
    <property type="entry name" value="Toll_tir_struct_dom_sf"/>
</dbReference>
<evidence type="ECO:0000259" key="2">
    <source>
        <dbReference type="PROSITE" id="PS51534"/>
    </source>
</evidence>
<protein>
    <submittedName>
        <fullName evidence="3">NPCBM/NEW2 domain-containing protein</fullName>
    </submittedName>
</protein>
<feature type="region of interest" description="Disordered" evidence="1">
    <location>
        <begin position="161"/>
        <end position="186"/>
    </location>
</feature>
<dbReference type="SUPFAM" id="SSF49785">
    <property type="entry name" value="Galactose-binding domain-like"/>
    <property type="match status" value="1"/>
</dbReference>
<dbReference type="InterPro" id="IPR038637">
    <property type="entry name" value="NPCBM_sf"/>
</dbReference>
<dbReference type="RefSeq" id="WP_132121932.1">
    <property type="nucleotide sequence ID" value="NZ_SLWS01000007.1"/>
</dbReference>
<dbReference type="Proteomes" id="UP000295680">
    <property type="component" value="Unassembled WGS sequence"/>
</dbReference>
<proteinExistence type="predicted"/>
<reference evidence="3 4" key="1">
    <citation type="submission" date="2019-03" db="EMBL/GenBank/DDBJ databases">
        <title>Genomic Encyclopedia of Type Strains, Phase IV (KMG-IV): sequencing the most valuable type-strain genomes for metagenomic binning, comparative biology and taxonomic classification.</title>
        <authorList>
            <person name="Goeker M."/>
        </authorList>
    </citation>
    <scope>NUCLEOTIDE SEQUENCE [LARGE SCALE GENOMIC DNA]</scope>
    <source>
        <strain evidence="3 4">DSM 45934</strain>
    </source>
</reference>